<dbReference type="PANTHER" id="PTHR12755:SF6">
    <property type="entry name" value="POLYRIBONUCLEOTIDE 5'-HYDROXYL-KINASE CLP1"/>
    <property type="match status" value="1"/>
</dbReference>
<dbReference type="InterPro" id="IPR032319">
    <property type="entry name" value="CLP1_P"/>
</dbReference>
<dbReference type="FunFam" id="3.40.50.300:FF:000454">
    <property type="entry name" value="Protein CLP1 homolog"/>
    <property type="match status" value="1"/>
</dbReference>
<accession>R7VHB4</accession>
<feature type="binding site" evidence="6">
    <location>
        <position position="25"/>
    </location>
    <ligand>
        <name>ATP</name>
        <dbReference type="ChEBI" id="CHEBI:30616"/>
    </ligand>
</feature>
<dbReference type="FunFam" id="2.60.120.1030:FF:000001">
    <property type="entry name" value="Protein CLP1 homolog 5"/>
    <property type="match status" value="1"/>
</dbReference>
<dbReference type="Gene3D" id="2.60.120.1030">
    <property type="entry name" value="Clp1, DNA binding domain"/>
    <property type="match status" value="1"/>
</dbReference>
<dbReference type="InterPro" id="IPR032324">
    <property type="entry name" value="Clp1_N"/>
</dbReference>
<dbReference type="InterPro" id="IPR038238">
    <property type="entry name" value="Clp1_C_sf"/>
</dbReference>
<dbReference type="GO" id="GO:0006388">
    <property type="term" value="P:tRNA splicing, via endonucleolytic cleavage and ligation"/>
    <property type="evidence" value="ECO:0007669"/>
    <property type="project" value="TreeGrafter"/>
</dbReference>
<evidence type="ECO:0000313" key="10">
    <source>
        <dbReference type="EMBL" id="ELU18019.1"/>
    </source>
</evidence>
<feature type="domain" description="Clp1 P-loop" evidence="9">
    <location>
        <begin position="125"/>
        <end position="311"/>
    </location>
</feature>
<keyword evidence="2 6" id="KW-0507">mRNA processing</keyword>
<dbReference type="Pfam" id="PF06807">
    <property type="entry name" value="Clp1"/>
    <property type="match status" value="1"/>
</dbReference>
<protein>
    <recommendedName>
        <fullName evidence="6">Protein CLP1 homolog</fullName>
    </recommendedName>
</protein>
<reference evidence="11" key="3">
    <citation type="submission" date="2015-06" db="UniProtKB">
        <authorList>
            <consortium name="EnsemblMetazoa"/>
        </authorList>
    </citation>
    <scope>IDENTIFICATION</scope>
</reference>
<sequence length="429" mass="47370">MAEVKEETQKVNPDKVEFKLEKDTELRFEVENGANVVLELSAGQAEIFGAELTKNKKYTFSSGFKVAVFTWHGCQINLVGKTEVAYIAKDTPMTMYLNCHTALEQMRKKAEDDFSIRGPRVMIVGPGDVGKSTLCRLLCNYAARLGRAPILIDLDVGQTEISIPGTMGALSIDRPADIEEGYALNAPLIYHFGHKSPSDNLKLYNLLITRIAESVSLRCESSSRANISGAIINTCGWVRGGGYQAIVHAATAFEVDVILVMDQERLHSELSKDMPNFVKVVLLPKSGGVVERSKIVRRDARDARIKEYFYGIRNSLYPHTFGVPYSEVTIYKIGAPALPEAMLPLGVSAQDSRTKLVPIQPSGALRHHILSVSSANSTEEIVDSNVLGFIVITEVDIDRKIFSILSPTPGPLPRHILLVMDDIQFMDFK</sequence>
<evidence type="ECO:0000256" key="2">
    <source>
        <dbReference type="ARBA" id="ARBA00022664"/>
    </source>
</evidence>
<evidence type="ECO:0000313" key="12">
    <source>
        <dbReference type="Proteomes" id="UP000014760"/>
    </source>
</evidence>
<dbReference type="STRING" id="283909.R7VHB4"/>
<evidence type="ECO:0000256" key="1">
    <source>
        <dbReference type="ARBA" id="ARBA00004123"/>
    </source>
</evidence>
<feature type="binding site" evidence="6">
    <location>
        <begin position="128"/>
        <end position="133"/>
    </location>
    <ligand>
        <name>ATP</name>
        <dbReference type="ChEBI" id="CHEBI:30616"/>
    </ligand>
</feature>
<reference evidence="12" key="1">
    <citation type="submission" date="2012-12" db="EMBL/GenBank/DDBJ databases">
        <authorList>
            <person name="Hellsten U."/>
            <person name="Grimwood J."/>
            <person name="Chapman J.A."/>
            <person name="Shapiro H."/>
            <person name="Aerts A."/>
            <person name="Otillar R.P."/>
            <person name="Terry A.Y."/>
            <person name="Boore J.L."/>
            <person name="Simakov O."/>
            <person name="Marletaz F."/>
            <person name="Cho S.-J."/>
            <person name="Edsinger-Gonzales E."/>
            <person name="Havlak P."/>
            <person name="Kuo D.-H."/>
            <person name="Larsson T."/>
            <person name="Lv J."/>
            <person name="Arendt D."/>
            <person name="Savage R."/>
            <person name="Osoegawa K."/>
            <person name="de Jong P."/>
            <person name="Lindberg D.R."/>
            <person name="Seaver E.C."/>
            <person name="Weisblat D.A."/>
            <person name="Putnam N.H."/>
            <person name="Grigoriev I.V."/>
            <person name="Rokhsar D.S."/>
        </authorList>
    </citation>
    <scope>NUCLEOTIDE SEQUENCE</scope>
    <source>
        <strain evidence="12">I ESC-2004</strain>
    </source>
</reference>
<evidence type="ECO:0000256" key="3">
    <source>
        <dbReference type="ARBA" id="ARBA00022741"/>
    </source>
</evidence>
<dbReference type="InterPro" id="IPR038239">
    <property type="entry name" value="Clp1_N_sf"/>
</dbReference>
<evidence type="ECO:0000313" key="11">
    <source>
        <dbReference type="EnsemblMetazoa" id="CapteP222774"/>
    </source>
</evidence>
<dbReference type="GO" id="GO:0031124">
    <property type="term" value="P:mRNA 3'-end processing"/>
    <property type="evidence" value="ECO:0007669"/>
    <property type="project" value="UniProtKB-UniRule"/>
</dbReference>
<dbReference type="OMA" id="VQYVNCH"/>
<dbReference type="PANTHER" id="PTHR12755">
    <property type="entry name" value="CLEAVAGE/POLYADENYLATION FACTOR IA SUBUNIT CLP1P"/>
    <property type="match status" value="1"/>
</dbReference>
<evidence type="ECO:0000256" key="6">
    <source>
        <dbReference type="HAMAP-Rule" id="MF_03035"/>
    </source>
</evidence>
<organism evidence="10">
    <name type="scientific">Capitella teleta</name>
    <name type="common">Polychaete worm</name>
    <dbReference type="NCBI Taxonomy" id="283909"/>
    <lineage>
        <taxon>Eukaryota</taxon>
        <taxon>Metazoa</taxon>
        <taxon>Spiralia</taxon>
        <taxon>Lophotrochozoa</taxon>
        <taxon>Annelida</taxon>
        <taxon>Polychaeta</taxon>
        <taxon>Sedentaria</taxon>
        <taxon>Scolecida</taxon>
        <taxon>Capitellidae</taxon>
        <taxon>Capitella</taxon>
    </lineage>
</organism>
<dbReference type="Gene3D" id="2.40.30.330">
    <property type="entry name" value="Pre-mRNA cleavage complex subunit Clp1, C-terminal domain"/>
    <property type="match status" value="1"/>
</dbReference>
<feature type="domain" description="Clp1 C-terminal" evidence="7">
    <location>
        <begin position="316"/>
        <end position="427"/>
    </location>
</feature>
<keyword evidence="3 6" id="KW-0547">Nucleotide-binding</keyword>
<dbReference type="GO" id="GO:0007420">
    <property type="term" value="P:brain development"/>
    <property type="evidence" value="ECO:0007669"/>
    <property type="project" value="UniProtKB-ARBA"/>
</dbReference>
<reference evidence="10 12" key="2">
    <citation type="journal article" date="2013" name="Nature">
        <title>Insights into bilaterian evolution from three spiralian genomes.</title>
        <authorList>
            <person name="Simakov O."/>
            <person name="Marletaz F."/>
            <person name="Cho S.J."/>
            <person name="Edsinger-Gonzales E."/>
            <person name="Havlak P."/>
            <person name="Hellsten U."/>
            <person name="Kuo D.H."/>
            <person name="Larsson T."/>
            <person name="Lv J."/>
            <person name="Arendt D."/>
            <person name="Savage R."/>
            <person name="Osoegawa K."/>
            <person name="de Jong P."/>
            <person name="Grimwood J."/>
            <person name="Chapman J.A."/>
            <person name="Shapiro H."/>
            <person name="Aerts A."/>
            <person name="Otillar R.P."/>
            <person name="Terry A.Y."/>
            <person name="Boore J.L."/>
            <person name="Grigoriev I.V."/>
            <person name="Lindberg D.R."/>
            <person name="Seaver E.C."/>
            <person name="Weisblat D.A."/>
            <person name="Putnam N.H."/>
            <person name="Rokhsar D.S."/>
        </authorList>
    </citation>
    <scope>NUCLEOTIDE SEQUENCE</scope>
    <source>
        <strain evidence="10 12">I ESC-2004</strain>
    </source>
</reference>
<comment type="function">
    <text evidence="6">Required for endonucleolytic cleavage during polyadenylation-dependent pre-mRNA 3'-end formation.</text>
</comment>
<feature type="binding site" evidence="6">
    <location>
        <position position="65"/>
    </location>
    <ligand>
        <name>ATP</name>
        <dbReference type="ChEBI" id="CHEBI:30616"/>
    </ligand>
</feature>
<dbReference type="Gene3D" id="3.40.50.300">
    <property type="entry name" value="P-loop containing nucleotide triphosphate hydrolases"/>
    <property type="match status" value="1"/>
</dbReference>
<dbReference type="Proteomes" id="UP000014760">
    <property type="component" value="Unassembled WGS sequence"/>
</dbReference>
<dbReference type="EMBL" id="KB292163">
    <property type="protein sequence ID" value="ELU18019.1"/>
    <property type="molecule type" value="Genomic_DNA"/>
</dbReference>
<dbReference type="GO" id="GO:0005524">
    <property type="term" value="F:ATP binding"/>
    <property type="evidence" value="ECO:0007669"/>
    <property type="project" value="UniProtKB-UniRule"/>
</dbReference>
<feature type="domain" description="Clp1 N-terminal" evidence="8">
    <location>
        <begin position="19"/>
        <end position="110"/>
    </location>
</feature>
<evidence type="ECO:0000259" key="8">
    <source>
        <dbReference type="Pfam" id="PF16573"/>
    </source>
</evidence>
<proteinExistence type="inferred from homology"/>
<gene>
    <name evidence="10" type="ORF">CAPTEDRAFT_222774</name>
</gene>
<dbReference type="GO" id="GO:0005849">
    <property type="term" value="C:mRNA cleavage factor complex"/>
    <property type="evidence" value="ECO:0007669"/>
    <property type="project" value="InterPro"/>
</dbReference>
<evidence type="ECO:0000256" key="4">
    <source>
        <dbReference type="ARBA" id="ARBA00022840"/>
    </source>
</evidence>
<comment type="similarity">
    <text evidence="6">Belongs to the Clp1 family. Clp1 subfamily.</text>
</comment>
<comment type="subcellular location">
    <subcellularLocation>
        <location evidence="1 6">Nucleus</location>
    </subcellularLocation>
</comment>
<dbReference type="OrthoDB" id="258143at2759"/>
<dbReference type="Pfam" id="PF16575">
    <property type="entry name" value="CLP1_P"/>
    <property type="match status" value="1"/>
</dbReference>
<dbReference type="SUPFAM" id="SSF52540">
    <property type="entry name" value="P-loop containing nucleoside triphosphate hydrolases"/>
    <property type="match status" value="1"/>
</dbReference>
<dbReference type="GO" id="GO:0051731">
    <property type="term" value="F:polynucleotide 5'-hydroxyl-kinase activity"/>
    <property type="evidence" value="ECO:0007669"/>
    <property type="project" value="InterPro"/>
</dbReference>
<keyword evidence="5 6" id="KW-0539">Nucleus</keyword>
<keyword evidence="12" id="KW-1185">Reference proteome</keyword>
<keyword evidence="4 6" id="KW-0067">ATP-binding</keyword>
<dbReference type="InterPro" id="IPR010655">
    <property type="entry name" value="Clp1_C"/>
</dbReference>
<dbReference type="InterPro" id="IPR045116">
    <property type="entry name" value="Clp1/Grc3"/>
</dbReference>
<dbReference type="FunCoup" id="R7VHB4">
    <property type="interactions" value="1422"/>
</dbReference>
<dbReference type="EMBL" id="AMQN01003882">
    <property type="status" value="NOT_ANNOTATED_CDS"/>
    <property type="molecule type" value="Genomic_DNA"/>
</dbReference>
<evidence type="ECO:0000259" key="9">
    <source>
        <dbReference type="Pfam" id="PF16575"/>
    </source>
</evidence>
<evidence type="ECO:0000259" key="7">
    <source>
        <dbReference type="Pfam" id="PF06807"/>
    </source>
</evidence>
<dbReference type="EnsemblMetazoa" id="CapteT222774">
    <property type="protein sequence ID" value="CapteP222774"/>
    <property type="gene ID" value="CapteG222774"/>
</dbReference>
<dbReference type="FunFam" id="2.40.30.330:FF:000001">
    <property type="entry name" value="Protein CLP1 homolog"/>
    <property type="match status" value="1"/>
</dbReference>
<dbReference type="HAMAP" id="MF_03035">
    <property type="entry name" value="Clp1"/>
    <property type="match status" value="1"/>
</dbReference>
<dbReference type="AlphaFoldDB" id="R7VHB4"/>
<dbReference type="Pfam" id="PF16573">
    <property type="entry name" value="CLP1_N"/>
    <property type="match status" value="1"/>
</dbReference>
<dbReference type="HOGENOM" id="CLU_018195_1_0_1"/>
<name>R7VHB4_CAPTE</name>
<dbReference type="InterPro" id="IPR027417">
    <property type="entry name" value="P-loop_NTPase"/>
</dbReference>
<dbReference type="InterPro" id="IPR028606">
    <property type="entry name" value="Clp1"/>
</dbReference>
<evidence type="ECO:0000256" key="5">
    <source>
        <dbReference type="ARBA" id="ARBA00023242"/>
    </source>
</evidence>